<dbReference type="EnsemblPlants" id="KEH40274">
    <property type="protein sequence ID" value="KEH40274"/>
    <property type="gene ID" value="MTR_1g026650"/>
</dbReference>
<evidence type="ECO:0000313" key="3">
    <source>
        <dbReference type="EnsemblPlants" id="KEH40274"/>
    </source>
</evidence>
<reference evidence="3" key="3">
    <citation type="submission" date="2015-04" db="UniProtKB">
        <authorList>
            <consortium name="EnsemblPlants"/>
        </authorList>
    </citation>
    <scope>IDENTIFICATION</scope>
    <source>
        <strain evidence="3">cv. Jemalong A17</strain>
    </source>
</reference>
<dbReference type="Proteomes" id="UP000002051">
    <property type="component" value="Unassembled WGS sequence"/>
</dbReference>
<sequence length="161" mass="17957">MPGNNLMALLMMIFISSSTMSCIWPFISNVDLLSSSVISLIKQINKHLIVESICGGSGPIGGEVSLKPRNPQVPWDERCKNAENLVIKTKEEPKVSDIESNLVGGIVISEPRKIEIEGMWNVTNNNDQVESNFRHKGKEEMIQTNEESDSSFLHSLLKMRS</sequence>
<accession>A0A072VE27</accession>
<name>A0A072VE27_MEDTR</name>
<evidence type="ECO:0000313" key="4">
    <source>
        <dbReference type="Proteomes" id="UP000002051"/>
    </source>
</evidence>
<reference evidence="2 4" key="2">
    <citation type="journal article" date="2014" name="BMC Genomics">
        <title>An improved genome release (version Mt4.0) for the model legume Medicago truncatula.</title>
        <authorList>
            <person name="Tang H."/>
            <person name="Krishnakumar V."/>
            <person name="Bidwell S."/>
            <person name="Rosen B."/>
            <person name="Chan A."/>
            <person name="Zhou S."/>
            <person name="Gentzbittel L."/>
            <person name="Childs K.L."/>
            <person name="Yandell M."/>
            <person name="Gundlach H."/>
            <person name="Mayer K.F."/>
            <person name="Schwartz D.C."/>
            <person name="Town C.D."/>
        </authorList>
    </citation>
    <scope>GENOME REANNOTATION</scope>
    <source>
        <strain evidence="2">A17</strain>
        <strain evidence="3 4">cv. Jemalong A17</strain>
    </source>
</reference>
<reference evidence="2 4" key="1">
    <citation type="journal article" date="2011" name="Nature">
        <title>The Medicago genome provides insight into the evolution of rhizobial symbioses.</title>
        <authorList>
            <person name="Young N.D."/>
            <person name="Debelle F."/>
            <person name="Oldroyd G.E."/>
            <person name="Geurts R."/>
            <person name="Cannon S.B."/>
            <person name="Udvardi M.K."/>
            <person name="Benedito V.A."/>
            <person name="Mayer K.F."/>
            <person name="Gouzy J."/>
            <person name="Schoof H."/>
            <person name="Van de Peer Y."/>
            <person name="Proost S."/>
            <person name="Cook D.R."/>
            <person name="Meyers B.C."/>
            <person name="Spannagl M."/>
            <person name="Cheung F."/>
            <person name="De Mita S."/>
            <person name="Krishnakumar V."/>
            <person name="Gundlach H."/>
            <person name="Zhou S."/>
            <person name="Mudge J."/>
            <person name="Bharti A.K."/>
            <person name="Murray J.D."/>
            <person name="Naoumkina M.A."/>
            <person name="Rosen B."/>
            <person name="Silverstein K.A."/>
            <person name="Tang H."/>
            <person name="Rombauts S."/>
            <person name="Zhao P.X."/>
            <person name="Zhou P."/>
            <person name="Barbe V."/>
            <person name="Bardou P."/>
            <person name="Bechner M."/>
            <person name="Bellec A."/>
            <person name="Berger A."/>
            <person name="Berges H."/>
            <person name="Bidwell S."/>
            <person name="Bisseling T."/>
            <person name="Choisne N."/>
            <person name="Couloux A."/>
            <person name="Denny R."/>
            <person name="Deshpande S."/>
            <person name="Dai X."/>
            <person name="Doyle J.J."/>
            <person name="Dudez A.M."/>
            <person name="Farmer A.D."/>
            <person name="Fouteau S."/>
            <person name="Franken C."/>
            <person name="Gibelin C."/>
            <person name="Gish J."/>
            <person name="Goldstein S."/>
            <person name="Gonzalez A.J."/>
            <person name="Green P.J."/>
            <person name="Hallab A."/>
            <person name="Hartog M."/>
            <person name="Hua A."/>
            <person name="Humphray S.J."/>
            <person name="Jeong D.H."/>
            <person name="Jing Y."/>
            <person name="Jocker A."/>
            <person name="Kenton S.M."/>
            <person name="Kim D.J."/>
            <person name="Klee K."/>
            <person name="Lai H."/>
            <person name="Lang C."/>
            <person name="Lin S."/>
            <person name="Macmil S.L."/>
            <person name="Magdelenat G."/>
            <person name="Matthews L."/>
            <person name="McCorrison J."/>
            <person name="Monaghan E.L."/>
            <person name="Mun J.H."/>
            <person name="Najar F.Z."/>
            <person name="Nicholson C."/>
            <person name="Noirot C."/>
            <person name="O'Bleness M."/>
            <person name="Paule C.R."/>
            <person name="Poulain J."/>
            <person name="Prion F."/>
            <person name="Qin B."/>
            <person name="Qu C."/>
            <person name="Retzel E.F."/>
            <person name="Riddle C."/>
            <person name="Sallet E."/>
            <person name="Samain S."/>
            <person name="Samson N."/>
            <person name="Sanders I."/>
            <person name="Saurat O."/>
            <person name="Scarpelli C."/>
            <person name="Schiex T."/>
            <person name="Segurens B."/>
            <person name="Severin A.J."/>
            <person name="Sherrier D.J."/>
            <person name="Shi R."/>
            <person name="Sims S."/>
            <person name="Singer S.R."/>
            <person name="Sinharoy S."/>
            <person name="Sterck L."/>
            <person name="Viollet A."/>
            <person name="Wang B.B."/>
            <person name="Wang K."/>
            <person name="Wang M."/>
            <person name="Wang X."/>
            <person name="Warfsmann J."/>
            <person name="Weissenbach J."/>
            <person name="White D.D."/>
            <person name="White J.D."/>
            <person name="Wiley G.B."/>
            <person name="Wincker P."/>
            <person name="Xing Y."/>
            <person name="Yang L."/>
            <person name="Yao Z."/>
            <person name="Ying F."/>
            <person name="Zhai J."/>
            <person name="Zhou L."/>
            <person name="Zuber A."/>
            <person name="Denarie J."/>
            <person name="Dixon R.A."/>
            <person name="May G.D."/>
            <person name="Schwartz D.C."/>
            <person name="Rogers J."/>
            <person name="Quetier F."/>
            <person name="Town C.D."/>
            <person name="Roe B.A."/>
        </authorList>
    </citation>
    <scope>NUCLEOTIDE SEQUENCE [LARGE SCALE GENOMIC DNA]</scope>
    <source>
        <strain evidence="2">A17</strain>
        <strain evidence="3 4">cv. Jemalong A17</strain>
    </source>
</reference>
<dbReference type="EMBL" id="CM001217">
    <property type="protein sequence ID" value="KEH40274.1"/>
    <property type="molecule type" value="Genomic_DNA"/>
</dbReference>
<keyword evidence="1" id="KW-0472">Membrane</keyword>
<evidence type="ECO:0000256" key="1">
    <source>
        <dbReference type="SAM" id="Phobius"/>
    </source>
</evidence>
<organism evidence="2 4">
    <name type="scientific">Medicago truncatula</name>
    <name type="common">Barrel medic</name>
    <name type="synonym">Medicago tribuloides</name>
    <dbReference type="NCBI Taxonomy" id="3880"/>
    <lineage>
        <taxon>Eukaryota</taxon>
        <taxon>Viridiplantae</taxon>
        <taxon>Streptophyta</taxon>
        <taxon>Embryophyta</taxon>
        <taxon>Tracheophyta</taxon>
        <taxon>Spermatophyta</taxon>
        <taxon>Magnoliopsida</taxon>
        <taxon>eudicotyledons</taxon>
        <taxon>Gunneridae</taxon>
        <taxon>Pentapetalae</taxon>
        <taxon>rosids</taxon>
        <taxon>fabids</taxon>
        <taxon>Fabales</taxon>
        <taxon>Fabaceae</taxon>
        <taxon>Papilionoideae</taxon>
        <taxon>50 kb inversion clade</taxon>
        <taxon>NPAAA clade</taxon>
        <taxon>Hologalegina</taxon>
        <taxon>IRL clade</taxon>
        <taxon>Trifolieae</taxon>
        <taxon>Medicago</taxon>
    </lineage>
</organism>
<feature type="transmembrane region" description="Helical" evidence="1">
    <location>
        <begin position="6"/>
        <end position="27"/>
    </location>
</feature>
<dbReference type="AlphaFoldDB" id="A0A072VE27"/>
<gene>
    <name evidence="2" type="ordered locus">MTR_1g026650</name>
</gene>
<keyword evidence="4" id="KW-1185">Reference proteome</keyword>
<evidence type="ECO:0000313" key="2">
    <source>
        <dbReference type="EMBL" id="KEH40274.1"/>
    </source>
</evidence>
<proteinExistence type="predicted"/>
<dbReference type="HOGENOM" id="CLU_1646208_0_0_1"/>
<keyword evidence="1 2" id="KW-0812">Transmembrane</keyword>
<keyword evidence="1" id="KW-1133">Transmembrane helix</keyword>
<protein>
    <submittedName>
        <fullName evidence="2">Transmembrane protein, putative</fullName>
    </submittedName>
</protein>